<reference evidence="1" key="1">
    <citation type="submission" date="2018-11" db="EMBL/GenBank/DDBJ databases">
        <authorList>
            <consortium name="Pathogen Informatics"/>
        </authorList>
    </citation>
    <scope>NUCLEOTIDE SEQUENCE</scope>
</reference>
<name>A0A3S5A8J1_9PLAT</name>
<gene>
    <name evidence="1" type="ORF">PXEA_LOCUS8021</name>
</gene>
<evidence type="ECO:0000313" key="1">
    <source>
        <dbReference type="EMBL" id="VEL14581.1"/>
    </source>
</evidence>
<keyword evidence="2" id="KW-1185">Reference proteome</keyword>
<dbReference type="Proteomes" id="UP000784294">
    <property type="component" value="Unassembled WGS sequence"/>
</dbReference>
<dbReference type="EMBL" id="CAAALY010021671">
    <property type="protein sequence ID" value="VEL14581.1"/>
    <property type="molecule type" value="Genomic_DNA"/>
</dbReference>
<comment type="caution">
    <text evidence="1">The sequence shown here is derived from an EMBL/GenBank/DDBJ whole genome shotgun (WGS) entry which is preliminary data.</text>
</comment>
<organism evidence="1 2">
    <name type="scientific">Protopolystoma xenopodis</name>
    <dbReference type="NCBI Taxonomy" id="117903"/>
    <lineage>
        <taxon>Eukaryota</taxon>
        <taxon>Metazoa</taxon>
        <taxon>Spiralia</taxon>
        <taxon>Lophotrochozoa</taxon>
        <taxon>Platyhelminthes</taxon>
        <taxon>Monogenea</taxon>
        <taxon>Polyopisthocotylea</taxon>
        <taxon>Polystomatidea</taxon>
        <taxon>Polystomatidae</taxon>
        <taxon>Protopolystoma</taxon>
    </lineage>
</organism>
<dbReference type="AlphaFoldDB" id="A0A3S5A8J1"/>
<sequence>MLGHLTTMHAELCLLLGCYNLDTSEGRVVTPAHLRLRHLLMLIIFFLVDGLRELLDRDRLDFHAWPRPIYLQVLLGLCTLEACLPAFLMTEETKRLFAQLTSGRASNEELQ</sequence>
<evidence type="ECO:0000313" key="2">
    <source>
        <dbReference type="Proteomes" id="UP000784294"/>
    </source>
</evidence>
<protein>
    <submittedName>
        <fullName evidence="1">Uncharacterized protein</fullName>
    </submittedName>
</protein>
<accession>A0A3S5A8J1</accession>
<proteinExistence type="predicted"/>